<dbReference type="Proteomes" id="UP000799118">
    <property type="component" value="Unassembled WGS sequence"/>
</dbReference>
<sequence>MVSIPISISAPPSNADFRYPNADGGIGDSSNGLRNDDIRGQMYTPTLADLLHVGMSMGVGRASLAISEAEACAMDIWSGQWDDLVLNIIAAEPESLGWWEGQSQQSIPVPILITHIAYALSSPSPKVRTLVSYILGFCLLSNPKDSMSSRMQAEEAKWRSRSRRPTLHTQTPLLLGAVLNQLHCLNPRSLMLFTACRHNFTPTMKGTSDFVVALSADGERHILVDPSPISAPHPVPFSASQKAPPHLYLKLELGLECSLARPRCCLVSYSTWVARSSARWKKTRGVPITCSTFSHMVLISTDHLITGLPDYASI</sequence>
<name>A0A6A4I9G5_9AGAR</name>
<reference evidence="1" key="1">
    <citation type="journal article" date="2019" name="Environ. Microbiol.">
        <title>Fungal ecological strategies reflected in gene transcription - a case study of two litter decomposers.</title>
        <authorList>
            <person name="Barbi F."/>
            <person name="Kohler A."/>
            <person name="Barry K."/>
            <person name="Baskaran P."/>
            <person name="Daum C."/>
            <person name="Fauchery L."/>
            <person name="Ihrmark K."/>
            <person name="Kuo A."/>
            <person name="LaButti K."/>
            <person name="Lipzen A."/>
            <person name="Morin E."/>
            <person name="Grigoriev I.V."/>
            <person name="Henrissat B."/>
            <person name="Lindahl B."/>
            <person name="Martin F."/>
        </authorList>
    </citation>
    <scope>NUCLEOTIDE SEQUENCE</scope>
    <source>
        <strain evidence="1">JB14</strain>
    </source>
</reference>
<dbReference type="AlphaFoldDB" id="A0A6A4I9G5"/>
<evidence type="ECO:0000313" key="1">
    <source>
        <dbReference type="EMBL" id="KAE9405335.1"/>
    </source>
</evidence>
<keyword evidence="2" id="KW-1185">Reference proteome</keyword>
<gene>
    <name evidence="1" type="ORF">BT96DRAFT_988613</name>
</gene>
<accession>A0A6A4I9G5</accession>
<dbReference type="EMBL" id="ML769410">
    <property type="protein sequence ID" value="KAE9405335.1"/>
    <property type="molecule type" value="Genomic_DNA"/>
</dbReference>
<evidence type="ECO:0000313" key="2">
    <source>
        <dbReference type="Proteomes" id="UP000799118"/>
    </source>
</evidence>
<protein>
    <submittedName>
        <fullName evidence="1">Uncharacterized protein</fullName>
    </submittedName>
</protein>
<proteinExistence type="predicted"/>
<organism evidence="1 2">
    <name type="scientific">Gymnopus androsaceus JB14</name>
    <dbReference type="NCBI Taxonomy" id="1447944"/>
    <lineage>
        <taxon>Eukaryota</taxon>
        <taxon>Fungi</taxon>
        <taxon>Dikarya</taxon>
        <taxon>Basidiomycota</taxon>
        <taxon>Agaricomycotina</taxon>
        <taxon>Agaricomycetes</taxon>
        <taxon>Agaricomycetidae</taxon>
        <taxon>Agaricales</taxon>
        <taxon>Marasmiineae</taxon>
        <taxon>Omphalotaceae</taxon>
        <taxon>Gymnopus</taxon>
    </lineage>
</organism>